<keyword evidence="2" id="KW-0802">TPR repeat</keyword>
<protein>
    <recommendedName>
        <fullName evidence="3">HTH merR-type domain-containing protein</fullName>
    </recommendedName>
</protein>
<sequence length="284" mass="31588">MRARPSPPNESEAHRDLHRYTLESVNRLLGLSRHAVRRLVQLGFVTPARGARNAYLFSFQDMVVLRSAHNLHAARIPVRQILRSLSALRRTLPRTPPSDGLRVVAAGSRVAVQQGERRWEPDTGQMVLDLAIGTPQGGVRLLSPASAQERFSLAESLEQDQPAAAEAAYREAIRLDDRFAPAYLNLGFLLCESDRCDDAAALYDQGVRRCPDEPLMHYNHAVALDNLGRSHEALAAYERSMALDPALADAHQNAALLYAEVGEKQLAIRHFNAYRRLRGRHPAA</sequence>
<reference evidence="4" key="1">
    <citation type="submission" date="2019-12" db="EMBL/GenBank/DDBJ databases">
        <authorList>
            <person name="Cremers G."/>
        </authorList>
    </citation>
    <scope>NUCLEOTIDE SEQUENCE</scope>
    <source>
        <strain evidence="4">Vvax</strain>
    </source>
</reference>
<dbReference type="InterPro" id="IPR011990">
    <property type="entry name" value="TPR-like_helical_dom_sf"/>
</dbReference>
<dbReference type="InterPro" id="IPR009061">
    <property type="entry name" value="DNA-bd_dom_put_sf"/>
</dbReference>
<dbReference type="Pfam" id="PF13411">
    <property type="entry name" value="MerR_1"/>
    <property type="match status" value="1"/>
</dbReference>
<dbReference type="Pfam" id="PF14559">
    <property type="entry name" value="TPR_19"/>
    <property type="match status" value="1"/>
</dbReference>
<evidence type="ECO:0000259" key="3">
    <source>
        <dbReference type="Pfam" id="PF13411"/>
    </source>
</evidence>
<gene>
    <name evidence="4" type="ORF">VVAX_05612</name>
</gene>
<dbReference type="Gene3D" id="1.10.1660.10">
    <property type="match status" value="1"/>
</dbReference>
<evidence type="ECO:0000256" key="2">
    <source>
        <dbReference type="ARBA" id="ARBA00022803"/>
    </source>
</evidence>
<dbReference type="GO" id="GO:0006355">
    <property type="term" value="P:regulation of DNA-templated transcription"/>
    <property type="evidence" value="ECO:0007669"/>
    <property type="project" value="InterPro"/>
</dbReference>
<dbReference type="EMBL" id="LR743508">
    <property type="protein sequence ID" value="CAA2109341.1"/>
    <property type="molecule type" value="Genomic_DNA"/>
</dbReference>
<evidence type="ECO:0000256" key="1">
    <source>
        <dbReference type="ARBA" id="ARBA00022737"/>
    </source>
</evidence>
<dbReference type="AlphaFoldDB" id="A0A679JK04"/>
<proteinExistence type="predicted"/>
<dbReference type="SUPFAM" id="SSF46955">
    <property type="entry name" value="Putative DNA-binding domain"/>
    <property type="match status" value="1"/>
</dbReference>
<evidence type="ECO:0000313" key="4">
    <source>
        <dbReference type="EMBL" id="CAA2109341.1"/>
    </source>
</evidence>
<organism evidence="4">
    <name type="scientific">Variovorax paradoxus</name>
    <dbReference type="NCBI Taxonomy" id="34073"/>
    <lineage>
        <taxon>Bacteria</taxon>
        <taxon>Pseudomonadati</taxon>
        <taxon>Pseudomonadota</taxon>
        <taxon>Betaproteobacteria</taxon>
        <taxon>Burkholderiales</taxon>
        <taxon>Comamonadaceae</taxon>
        <taxon>Variovorax</taxon>
    </lineage>
</organism>
<dbReference type="SUPFAM" id="SSF48452">
    <property type="entry name" value="TPR-like"/>
    <property type="match status" value="1"/>
</dbReference>
<dbReference type="PANTHER" id="PTHR44858:SF1">
    <property type="entry name" value="UDP-N-ACETYLGLUCOSAMINE--PEPTIDE N-ACETYLGLUCOSAMINYLTRANSFERASE SPINDLY-RELATED"/>
    <property type="match status" value="1"/>
</dbReference>
<dbReference type="PANTHER" id="PTHR44858">
    <property type="entry name" value="TETRATRICOPEPTIDE REPEAT PROTEIN 6"/>
    <property type="match status" value="1"/>
</dbReference>
<feature type="domain" description="HTH merR-type" evidence="3">
    <location>
        <begin position="20"/>
        <end position="86"/>
    </location>
</feature>
<dbReference type="InterPro" id="IPR019734">
    <property type="entry name" value="TPR_rpt"/>
</dbReference>
<keyword evidence="1" id="KW-0677">Repeat</keyword>
<accession>A0A679JK04</accession>
<name>A0A679JK04_VARPD</name>
<dbReference type="GO" id="GO:0003677">
    <property type="term" value="F:DNA binding"/>
    <property type="evidence" value="ECO:0007669"/>
    <property type="project" value="InterPro"/>
</dbReference>
<dbReference type="InterPro" id="IPR000551">
    <property type="entry name" value="MerR-type_HTH_dom"/>
</dbReference>
<dbReference type="InterPro" id="IPR050498">
    <property type="entry name" value="Ycf3"/>
</dbReference>
<dbReference type="RefSeq" id="WP_339093287.1">
    <property type="nucleotide sequence ID" value="NZ_LR743508.1"/>
</dbReference>
<dbReference type="SMART" id="SM00028">
    <property type="entry name" value="TPR"/>
    <property type="match status" value="4"/>
</dbReference>
<dbReference type="Gene3D" id="1.25.40.10">
    <property type="entry name" value="Tetratricopeptide repeat domain"/>
    <property type="match status" value="1"/>
</dbReference>